<organism evidence="2">
    <name type="scientific">marine metagenome</name>
    <dbReference type="NCBI Taxonomy" id="408172"/>
    <lineage>
        <taxon>unclassified sequences</taxon>
        <taxon>metagenomes</taxon>
        <taxon>ecological metagenomes</taxon>
    </lineage>
</organism>
<dbReference type="InterPro" id="IPR008023">
    <property type="entry name" value="DUF748"/>
</dbReference>
<dbReference type="PANTHER" id="PTHR30441:SF8">
    <property type="entry name" value="DUF748 DOMAIN-CONTAINING PROTEIN"/>
    <property type="match status" value="1"/>
</dbReference>
<keyword evidence="1" id="KW-0472">Membrane</keyword>
<dbReference type="AlphaFoldDB" id="A0A382P0Z8"/>
<accession>A0A382P0Z8</accession>
<evidence type="ECO:0000313" key="2">
    <source>
        <dbReference type="EMBL" id="SVC67094.1"/>
    </source>
</evidence>
<protein>
    <submittedName>
        <fullName evidence="2">Uncharacterized protein</fullName>
    </submittedName>
</protein>
<dbReference type="Pfam" id="PF05359">
    <property type="entry name" value="DUF748"/>
    <property type="match status" value="1"/>
</dbReference>
<keyword evidence="1" id="KW-0812">Transmembrane</keyword>
<feature type="transmembrane region" description="Helical" evidence="1">
    <location>
        <begin position="9"/>
        <end position="29"/>
    </location>
</feature>
<dbReference type="GO" id="GO:0005886">
    <property type="term" value="C:plasma membrane"/>
    <property type="evidence" value="ECO:0007669"/>
    <property type="project" value="TreeGrafter"/>
</dbReference>
<keyword evidence="1" id="KW-1133">Transmembrane helix</keyword>
<feature type="non-terminal residue" evidence="2">
    <location>
        <position position="320"/>
    </location>
</feature>
<name>A0A382P0Z8_9ZZZZ</name>
<reference evidence="2" key="1">
    <citation type="submission" date="2018-05" db="EMBL/GenBank/DDBJ databases">
        <authorList>
            <person name="Lanie J.A."/>
            <person name="Ng W.-L."/>
            <person name="Kazmierczak K.M."/>
            <person name="Andrzejewski T.M."/>
            <person name="Davidsen T.M."/>
            <person name="Wayne K.J."/>
            <person name="Tettelin H."/>
            <person name="Glass J.I."/>
            <person name="Rusch D."/>
            <person name="Podicherti R."/>
            <person name="Tsui H.-C.T."/>
            <person name="Winkler M.E."/>
        </authorList>
    </citation>
    <scope>NUCLEOTIDE SEQUENCE</scope>
</reference>
<sequence length="320" mass="36072">MAISRKRVVFYSLFTLILVVFSVFSLAYYQLRNLGEFKALAIEKLEELTRRKVKIGEVEVDIVRGLSIRLKDVAVSRSRRAEEPELTARSVWVVVQLLPLLDKRVEVKKIIVQGLSLRMVRDAEGRFSLGDVKKWITQPAKSNLFKILKASLMNQLMVEDGAIHFQDYFNRSPEDPLPLNLEHISFSVRKNLLDSPFQFTLKGEIPNGGSPTAFQVSGAFDNFSENQGFTGISINGKVHVHELNVSSFQPYLKKVLAKTHQDSWLSLDSSFSGNLGGALKSEGTLKYSLNKNRATLSDARVPYRGGLEYKVSLNQDSIYI</sequence>
<dbReference type="PANTHER" id="PTHR30441">
    <property type="entry name" value="DUF748 DOMAIN-CONTAINING PROTEIN"/>
    <property type="match status" value="1"/>
</dbReference>
<dbReference type="GO" id="GO:0090313">
    <property type="term" value="P:regulation of protein targeting to membrane"/>
    <property type="evidence" value="ECO:0007669"/>
    <property type="project" value="TreeGrafter"/>
</dbReference>
<proteinExistence type="predicted"/>
<evidence type="ECO:0000256" key="1">
    <source>
        <dbReference type="SAM" id="Phobius"/>
    </source>
</evidence>
<dbReference type="EMBL" id="UINC01104153">
    <property type="protein sequence ID" value="SVC67094.1"/>
    <property type="molecule type" value="Genomic_DNA"/>
</dbReference>
<gene>
    <name evidence="2" type="ORF">METZ01_LOCUS319948</name>
</gene>
<dbReference type="InterPro" id="IPR052894">
    <property type="entry name" value="AsmA-related"/>
</dbReference>